<feature type="compositionally biased region" description="Acidic residues" evidence="6">
    <location>
        <begin position="261"/>
        <end position="278"/>
    </location>
</feature>
<evidence type="ECO:0000256" key="3">
    <source>
        <dbReference type="ARBA" id="ARBA00022478"/>
    </source>
</evidence>
<protein>
    <recommendedName>
        <fullName evidence="11">Polymerase III polypeptide H</fullName>
    </recommendedName>
</protein>
<evidence type="ECO:0000313" key="9">
    <source>
        <dbReference type="EMBL" id="PWN26982.1"/>
    </source>
</evidence>
<organism evidence="9 10">
    <name type="scientific">Jaminaea rosea</name>
    <dbReference type="NCBI Taxonomy" id="1569628"/>
    <lineage>
        <taxon>Eukaryota</taxon>
        <taxon>Fungi</taxon>
        <taxon>Dikarya</taxon>
        <taxon>Basidiomycota</taxon>
        <taxon>Ustilaginomycotina</taxon>
        <taxon>Exobasidiomycetes</taxon>
        <taxon>Microstromatales</taxon>
        <taxon>Microstromatales incertae sedis</taxon>
        <taxon>Jaminaea</taxon>
    </lineage>
</organism>
<keyword evidence="4" id="KW-0804">Transcription</keyword>
<dbReference type="PANTHER" id="PTHR12709">
    <property type="entry name" value="DNA-DIRECTED RNA POLYMERASE II, III"/>
    <property type="match status" value="1"/>
</dbReference>
<dbReference type="GO" id="GO:0006384">
    <property type="term" value="P:transcription initiation at RNA polymerase III promoter"/>
    <property type="evidence" value="ECO:0007669"/>
    <property type="project" value="TreeGrafter"/>
</dbReference>
<keyword evidence="5" id="KW-0539">Nucleus</keyword>
<dbReference type="Gene3D" id="3.30.1490.120">
    <property type="entry name" value="RNA polymerase Rpb7-like, N-terminal domain"/>
    <property type="match status" value="1"/>
</dbReference>
<evidence type="ECO:0000259" key="8">
    <source>
        <dbReference type="Pfam" id="PF08292"/>
    </source>
</evidence>
<feature type="region of interest" description="Disordered" evidence="6">
    <location>
        <begin position="187"/>
        <end position="216"/>
    </location>
</feature>
<dbReference type="InterPro" id="IPR036898">
    <property type="entry name" value="RNA_pol_Rpb7-like_N_sf"/>
</dbReference>
<evidence type="ECO:0000256" key="6">
    <source>
        <dbReference type="SAM" id="MobiDB-lite"/>
    </source>
</evidence>
<dbReference type="EMBL" id="KZ819669">
    <property type="protein sequence ID" value="PWN26982.1"/>
    <property type="molecule type" value="Genomic_DNA"/>
</dbReference>
<dbReference type="Pfam" id="PF03876">
    <property type="entry name" value="SHS2_Rpb7-N"/>
    <property type="match status" value="1"/>
</dbReference>
<comment type="subcellular location">
    <subcellularLocation>
        <location evidence="1">Nucleus</location>
    </subcellularLocation>
</comment>
<dbReference type="AlphaFoldDB" id="A0A316UNU9"/>
<dbReference type="GeneID" id="37029597"/>
<name>A0A316UNU9_9BASI</name>
<evidence type="ECO:0000256" key="5">
    <source>
        <dbReference type="ARBA" id="ARBA00023242"/>
    </source>
</evidence>
<sequence length="278" mass="29977">MFILSTLSDTIFIPSSSFTRVDPSSSASSSAQIAPTSLSSLSQALNAKYANRVIPDVGLCICLFDVLEASEGRVKWGDGGLWHKCRFRLAVFRPFVGEVLVGKVMSSDEGGIRVSMGFFDDIHIPLHLLPSPHAFDHKERAHFWLFDPSHPSYITDPITAPDTERFYLDQHEAIRFVVEDDIFEEGEPPLPAGALKEGEKAGDKAGTSGGGSGAIGGGVTMEAMEAARAKRKPPYRITASIAGQGLGLINWWMGAAAVGDEGGEEGEQYDEGDEVMQE</sequence>
<dbReference type="SUPFAM" id="SSF50249">
    <property type="entry name" value="Nucleic acid-binding proteins"/>
    <property type="match status" value="1"/>
</dbReference>
<dbReference type="InterPro" id="IPR012340">
    <property type="entry name" value="NA-bd_OB-fold"/>
</dbReference>
<dbReference type="GO" id="GO:0005666">
    <property type="term" value="C:RNA polymerase III complex"/>
    <property type="evidence" value="ECO:0007669"/>
    <property type="project" value="TreeGrafter"/>
</dbReference>
<dbReference type="OrthoDB" id="10256606at2759"/>
<evidence type="ECO:0008006" key="11">
    <source>
        <dbReference type="Google" id="ProtNLM"/>
    </source>
</evidence>
<evidence type="ECO:0000313" key="10">
    <source>
        <dbReference type="Proteomes" id="UP000245884"/>
    </source>
</evidence>
<dbReference type="InterPro" id="IPR045113">
    <property type="entry name" value="Rpb7-like"/>
</dbReference>
<dbReference type="RefSeq" id="XP_025361594.1">
    <property type="nucleotide sequence ID" value="XM_025507774.1"/>
</dbReference>
<evidence type="ECO:0000256" key="1">
    <source>
        <dbReference type="ARBA" id="ARBA00004123"/>
    </source>
</evidence>
<dbReference type="Proteomes" id="UP000245884">
    <property type="component" value="Unassembled WGS sequence"/>
</dbReference>
<dbReference type="InterPro" id="IPR005576">
    <property type="entry name" value="Rpb7-like_N"/>
</dbReference>
<dbReference type="STRING" id="1569628.A0A316UNU9"/>
<dbReference type="Gene3D" id="2.40.50.140">
    <property type="entry name" value="Nucleic acid-binding proteins"/>
    <property type="match status" value="1"/>
</dbReference>
<keyword evidence="3" id="KW-0240">DNA-directed RNA polymerase</keyword>
<gene>
    <name evidence="9" type="ORF">BDZ90DRAFT_252890</name>
</gene>
<accession>A0A316UNU9</accession>
<comment type="similarity">
    <text evidence="2">Belongs to the eukaryotic RPB7/RPC8 RNA polymerase subunit family.</text>
</comment>
<feature type="region of interest" description="Disordered" evidence="6">
    <location>
        <begin position="259"/>
        <end position="278"/>
    </location>
</feature>
<keyword evidence="10" id="KW-1185">Reference proteome</keyword>
<evidence type="ECO:0000256" key="2">
    <source>
        <dbReference type="ARBA" id="ARBA00009307"/>
    </source>
</evidence>
<proteinExistence type="inferred from homology"/>
<dbReference type="PANTHER" id="PTHR12709:SF1">
    <property type="entry name" value="DNA-DIRECTED RNA POLYMERASE III SUBUNIT RPC8"/>
    <property type="match status" value="1"/>
</dbReference>
<reference evidence="9 10" key="1">
    <citation type="journal article" date="2018" name="Mol. Biol. Evol.">
        <title>Broad Genomic Sampling Reveals a Smut Pathogenic Ancestry of the Fungal Clade Ustilaginomycotina.</title>
        <authorList>
            <person name="Kijpornyongpan T."/>
            <person name="Mondo S.J."/>
            <person name="Barry K."/>
            <person name="Sandor L."/>
            <person name="Lee J."/>
            <person name="Lipzen A."/>
            <person name="Pangilinan J."/>
            <person name="LaButti K."/>
            <person name="Hainaut M."/>
            <person name="Henrissat B."/>
            <person name="Grigoriev I.V."/>
            <person name="Spatafora J.W."/>
            <person name="Aime M.C."/>
        </authorList>
    </citation>
    <scope>NUCLEOTIDE SEQUENCE [LARGE SCALE GENOMIC DNA]</scope>
    <source>
        <strain evidence="9 10">MCA 5214</strain>
    </source>
</reference>
<feature type="compositionally biased region" description="Gly residues" evidence="6">
    <location>
        <begin position="207"/>
        <end position="216"/>
    </location>
</feature>
<dbReference type="CDD" id="cd04330">
    <property type="entry name" value="RNAP_III_Rpc25_N"/>
    <property type="match status" value="1"/>
</dbReference>
<dbReference type="Pfam" id="PF08292">
    <property type="entry name" value="RNA_pol_Rbc25"/>
    <property type="match status" value="1"/>
</dbReference>
<feature type="domain" description="RNA polymerase Rpb7-like N-terminal" evidence="7">
    <location>
        <begin position="39"/>
        <end position="79"/>
    </location>
</feature>
<dbReference type="SUPFAM" id="SSF88798">
    <property type="entry name" value="N-terminal, heterodimerisation domain of RBP7 (RpoE)"/>
    <property type="match status" value="1"/>
</dbReference>
<evidence type="ECO:0000259" key="7">
    <source>
        <dbReference type="Pfam" id="PF03876"/>
    </source>
</evidence>
<feature type="domain" description="RNA polymerase III subunit Rpc25" evidence="8">
    <location>
        <begin position="98"/>
        <end position="252"/>
    </location>
</feature>
<evidence type="ECO:0000256" key="4">
    <source>
        <dbReference type="ARBA" id="ARBA00023163"/>
    </source>
</evidence>
<dbReference type="InterPro" id="IPR013238">
    <property type="entry name" value="RNA_pol_III_Rbc25"/>
</dbReference>